<dbReference type="STRING" id="1618436.UV59_C0005G0012"/>
<name>A0A0G1ERR5_9BACT</name>
<dbReference type="GO" id="GO:0046872">
    <property type="term" value="F:metal ion binding"/>
    <property type="evidence" value="ECO:0007669"/>
    <property type="project" value="InterPro"/>
</dbReference>
<feature type="domain" description="HMA" evidence="1">
    <location>
        <begin position="4"/>
        <end position="44"/>
    </location>
</feature>
<proteinExistence type="predicted"/>
<dbReference type="Pfam" id="PF00403">
    <property type="entry name" value="HMA"/>
    <property type="match status" value="1"/>
</dbReference>
<dbReference type="SUPFAM" id="SSF55008">
    <property type="entry name" value="HMA, heavy metal-associated domain"/>
    <property type="match status" value="1"/>
</dbReference>
<organism evidence="2 3">
    <name type="scientific">Candidatus Gottesmanbacteria bacterium GW2011_GWA1_43_11</name>
    <dbReference type="NCBI Taxonomy" id="1618436"/>
    <lineage>
        <taxon>Bacteria</taxon>
        <taxon>Candidatus Gottesmaniibacteriota</taxon>
    </lineage>
</organism>
<dbReference type="InterPro" id="IPR006121">
    <property type="entry name" value="HMA_dom"/>
</dbReference>
<gene>
    <name evidence="2" type="ORF">UV59_C0005G0012</name>
</gene>
<evidence type="ECO:0000313" key="3">
    <source>
        <dbReference type="Proteomes" id="UP000034543"/>
    </source>
</evidence>
<dbReference type="InterPro" id="IPR036163">
    <property type="entry name" value="HMA_dom_sf"/>
</dbReference>
<evidence type="ECO:0000313" key="2">
    <source>
        <dbReference type="EMBL" id="KKS85761.1"/>
    </source>
</evidence>
<dbReference type="Proteomes" id="UP000034543">
    <property type="component" value="Unassembled WGS sequence"/>
</dbReference>
<accession>A0A0G1ERR5</accession>
<dbReference type="Gene3D" id="3.30.70.100">
    <property type="match status" value="1"/>
</dbReference>
<dbReference type="CDD" id="cd00371">
    <property type="entry name" value="HMA"/>
    <property type="match status" value="1"/>
</dbReference>
<protein>
    <recommendedName>
        <fullName evidence="1">HMA domain-containing protein</fullName>
    </recommendedName>
</protein>
<reference evidence="2 3" key="1">
    <citation type="journal article" date="2015" name="Nature">
        <title>rRNA introns, odd ribosomes, and small enigmatic genomes across a large radiation of phyla.</title>
        <authorList>
            <person name="Brown C.T."/>
            <person name="Hug L.A."/>
            <person name="Thomas B.C."/>
            <person name="Sharon I."/>
            <person name="Castelle C.J."/>
            <person name="Singh A."/>
            <person name="Wilkins M.J."/>
            <person name="Williams K.H."/>
            <person name="Banfield J.F."/>
        </authorList>
    </citation>
    <scope>NUCLEOTIDE SEQUENCE [LARGE SCALE GENOMIC DNA]</scope>
</reference>
<dbReference type="EMBL" id="LCFB01000005">
    <property type="protein sequence ID" value="KKS85761.1"/>
    <property type="molecule type" value="Genomic_DNA"/>
</dbReference>
<comment type="caution">
    <text evidence="2">The sequence shown here is derived from an EMBL/GenBank/DDBJ whole genome shotgun (WGS) entry which is preliminary data.</text>
</comment>
<dbReference type="AlphaFoldDB" id="A0A0G1ERR5"/>
<evidence type="ECO:0000259" key="1">
    <source>
        <dbReference type="Pfam" id="PF00403"/>
    </source>
</evidence>
<sequence length="68" mass="7470">MTQTITLKGLTCDACVKLIIKKFMKIPGVSSTRVTLEGLAHVEAERSVSESEYKQVLTGLPYEVVTVQ</sequence>